<gene>
    <name evidence="3" type="ORF">FSB_LOCUS51019</name>
</gene>
<sequence>MIRSDNGSEFHIHSFYAQHGILHQKSCVGTPQQNATEERKHQHLLAVARALRFQANLPLPFWGYCVLTATHLINRIPTPLLGNKSPFELLFNKIPNYSYLRVFGCLCYAATLPHNRHKFAPRAKQCMMLGYSQGVKGYRLYDLSTKQIFMSRDVLFYEHLFPFHTSQHLHTAQNTASLVLPYPITNMSAPISFVFSDIDNTTNSPLSTHSFTSLPDGSSPAAPSTSLPFGHNTHPSSAVDSSLPSASVLSPENVIPDPPSLILRKSTRIHKPPSYLQEFHCNNASLLPAPSPSSTPTSQGTTSTNFPLSNYLFYSKLAPGYQSFVLNASTIREPTSFHEASQDPHWCEAMQAKLAALEANNTWSIQPLPSGKFVTVRSLLAIAAVKGWSLYQLDVNNAFLHGELAEEVYMTLPPGLHSKGETSSNSVCRLTKSLYGLKQASRQWFSKFSTTLLSHGFTQSKADYSLFTRHDGSSFIALLVYVDDILIASSDIAAVTKLKQFLDAQFKLKDLGPVRYFLGLEIARSTQGISVSQRKYALEVLEDAGLLGCKPTKCPMDQNLKLSKLEGSLLPDPTVYRRLVGRLMYLTLTRPDIVFAVHKLSQFMEHPREPHYKAAQHILQYIKGAPSQGLFYPSNSELHIKAFSDSDWAGCPDTRRSTTGYCVFLGHSLVSWRSKKQTTVSRSSAEAEYRAMASAVCEVLWLRSLLSDLQILHPDAALLFSDSQAAIHIAANPVFHERTKHIEIDCHLVRDKIQEGVIRNLHVPSKHQVADIMTKALGFPLFSSLTVKMGMHNLCTPS</sequence>
<dbReference type="InterPro" id="IPR012337">
    <property type="entry name" value="RNaseH-like_sf"/>
</dbReference>
<dbReference type="PANTHER" id="PTHR11439:SF470">
    <property type="entry name" value="CYSTEINE-RICH RLK (RECEPTOR-LIKE PROTEIN KINASE) 8"/>
    <property type="match status" value="1"/>
</dbReference>
<dbReference type="InterPro" id="IPR036397">
    <property type="entry name" value="RNaseH_sf"/>
</dbReference>
<feature type="compositionally biased region" description="Low complexity" evidence="1">
    <location>
        <begin position="235"/>
        <end position="250"/>
    </location>
</feature>
<dbReference type="CDD" id="cd09272">
    <property type="entry name" value="RNase_HI_RT_Ty1"/>
    <property type="match status" value="1"/>
</dbReference>
<feature type="compositionally biased region" description="Polar residues" evidence="1">
    <location>
        <begin position="209"/>
        <end position="227"/>
    </location>
</feature>
<dbReference type="Pfam" id="PF07727">
    <property type="entry name" value="RVT_2"/>
    <property type="match status" value="1"/>
</dbReference>
<dbReference type="PROSITE" id="PS50994">
    <property type="entry name" value="INTEGRASE"/>
    <property type="match status" value="1"/>
</dbReference>
<name>A0A2N9IB47_FAGSY</name>
<dbReference type="SUPFAM" id="SSF53098">
    <property type="entry name" value="Ribonuclease H-like"/>
    <property type="match status" value="1"/>
</dbReference>
<dbReference type="AlphaFoldDB" id="A0A2N9IB47"/>
<proteinExistence type="predicted"/>
<dbReference type="InterPro" id="IPR013103">
    <property type="entry name" value="RVT_2"/>
</dbReference>
<feature type="region of interest" description="Disordered" evidence="1">
    <location>
        <begin position="209"/>
        <end position="251"/>
    </location>
</feature>
<dbReference type="PANTHER" id="PTHR11439">
    <property type="entry name" value="GAG-POL-RELATED RETROTRANSPOSON"/>
    <property type="match status" value="1"/>
</dbReference>
<dbReference type="InterPro" id="IPR057670">
    <property type="entry name" value="SH3_retrovirus"/>
</dbReference>
<protein>
    <recommendedName>
        <fullName evidence="2">Integrase catalytic domain-containing protein</fullName>
    </recommendedName>
</protein>
<evidence type="ECO:0000259" key="2">
    <source>
        <dbReference type="PROSITE" id="PS50994"/>
    </source>
</evidence>
<dbReference type="InterPro" id="IPR043502">
    <property type="entry name" value="DNA/RNA_pol_sf"/>
</dbReference>
<dbReference type="SUPFAM" id="SSF56672">
    <property type="entry name" value="DNA/RNA polymerases"/>
    <property type="match status" value="1"/>
</dbReference>
<evidence type="ECO:0000256" key="1">
    <source>
        <dbReference type="SAM" id="MobiDB-lite"/>
    </source>
</evidence>
<dbReference type="Gene3D" id="3.30.420.10">
    <property type="entry name" value="Ribonuclease H-like superfamily/Ribonuclease H"/>
    <property type="match status" value="1"/>
</dbReference>
<dbReference type="GO" id="GO:0003676">
    <property type="term" value="F:nucleic acid binding"/>
    <property type="evidence" value="ECO:0007669"/>
    <property type="project" value="InterPro"/>
</dbReference>
<reference evidence="3" key="1">
    <citation type="submission" date="2018-02" db="EMBL/GenBank/DDBJ databases">
        <authorList>
            <person name="Cohen D.B."/>
            <person name="Kent A.D."/>
        </authorList>
    </citation>
    <scope>NUCLEOTIDE SEQUENCE</scope>
</reference>
<dbReference type="GO" id="GO:0015074">
    <property type="term" value="P:DNA integration"/>
    <property type="evidence" value="ECO:0007669"/>
    <property type="project" value="InterPro"/>
</dbReference>
<organism evidence="3">
    <name type="scientific">Fagus sylvatica</name>
    <name type="common">Beechnut</name>
    <dbReference type="NCBI Taxonomy" id="28930"/>
    <lineage>
        <taxon>Eukaryota</taxon>
        <taxon>Viridiplantae</taxon>
        <taxon>Streptophyta</taxon>
        <taxon>Embryophyta</taxon>
        <taxon>Tracheophyta</taxon>
        <taxon>Spermatophyta</taxon>
        <taxon>Magnoliopsida</taxon>
        <taxon>eudicotyledons</taxon>
        <taxon>Gunneridae</taxon>
        <taxon>Pentapetalae</taxon>
        <taxon>rosids</taxon>
        <taxon>fabids</taxon>
        <taxon>Fagales</taxon>
        <taxon>Fagaceae</taxon>
        <taxon>Fagus</taxon>
    </lineage>
</organism>
<accession>A0A2N9IB47</accession>
<dbReference type="EMBL" id="OIVN01005569">
    <property type="protein sequence ID" value="SPD23137.1"/>
    <property type="molecule type" value="Genomic_DNA"/>
</dbReference>
<dbReference type="InterPro" id="IPR001584">
    <property type="entry name" value="Integrase_cat-core"/>
</dbReference>
<evidence type="ECO:0000313" key="3">
    <source>
        <dbReference type="EMBL" id="SPD23137.1"/>
    </source>
</evidence>
<feature type="domain" description="Integrase catalytic" evidence="2">
    <location>
        <begin position="1"/>
        <end position="94"/>
    </location>
</feature>
<dbReference type="Pfam" id="PF25597">
    <property type="entry name" value="SH3_retrovirus"/>
    <property type="match status" value="1"/>
</dbReference>